<dbReference type="EMBL" id="FOME01000005">
    <property type="protein sequence ID" value="SFD61789.1"/>
    <property type="molecule type" value="Genomic_DNA"/>
</dbReference>
<keyword evidence="7" id="KW-1185">Reference proteome</keyword>
<dbReference type="InterPro" id="IPR036390">
    <property type="entry name" value="WH_DNA-bd_sf"/>
</dbReference>
<evidence type="ECO:0000256" key="3">
    <source>
        <dbReference type="ARBA" id="ARBA00023163"/>
    </source>
</evidence>
<dbReference type="CDD" id="cd07377">
    <property type="entry name" value="WHTH_GntR"/>
    <property type="match status" value="1"/>
</dbReference>
<dbReference type="InterPro" id="IPR050679">
    <property type="entry name" value="Bact_HTH_transcr_reg"/>
</dbReference>
<dbReference type="InterPro" id="IPR036388">
    <property type="entry name" value="WH-like_DNA-bd_sf"/>
</dbReference>
<protein>
    <submittedName>
        <fullName evidence="5">Transcriptional regulator, GntR family</fullName>
    </submittedName>
</protein>
<dbReference type="Pfam" id="PF00392">
    <property type="entry name" value="GntR"/>
    <property type="match status" value="1"/>
</dbReference>
<evidence type="ECO:0000256" key="1">
    <source>
        <dbReference type="ARBA" id="ARBA00023015"/>
    </source>
</evidence>
<evidence type="ECO:0000313" key="5">
    <source>
        <dbReference type="EMBL" id="SEG94933.1"/>
    </source>
</evidence>
<dbReference type="SUPFAM" id="SSF64288">
    <property type="entry name" value="Chorismate lyase-like"/>
    <property type="match status" value="1"/>
</dbReference>
<dbReference type="InterPro" id="IPR000524">
    <property type="entry name" value="Tscrpt_reg_HTH_GntR"/>
</dbReference>
<evidence type="ECO:0000256" key="2">
    <source>
        <dbReference type="ARBA" id="ARBA00023125"/>
    </source>
</evidence>
<dbReference type="AlphaFoldDB" id="A0A1H6ECD3"/>
<dbReference type="Gene3D" id="3.40.1410.10">
    <property type="entry name" value="Chorismate lyase-like"/>
    <property type="match status" value="1"/>
</dbReference>
<dbReference type="SUPFAM" id="SSF46785">
    <property type="entry name" value="Winged helix' DNA-binding domain"/>
    <property type="match status" value="1"/>
</dbReference>
<organism evidence="5 8">
    <name type="scientific">Saccharopolyspora kobensis</name>
    <dbReference type="NCBI Taxonomy" id="146035"/>
    <lineage>
        <taxon>Bacteria</taxon>
        <taxon>Bacillati</taxon>
        <taxon>Actinomycetota</taxon>
        <taxon>Actinomycetes</taxon>
        <taxon>Pseudonocardiales</taxon>
        <taxon>Pseudonocardiaceae</taxon>
        <taxon>Saccharopolyspora</taxon>
    </lineage>
</organism>
<keyword evidence="1" id="KW-0805">Transcription regulation</keyword>
<dbReference type="EMBL" id="FNVB01000010">
    <property type="protein sequence ID" value="SEG94933.1"/>
    <property type="molecule type" value="Genomic_DNA"/>
</dbReference>
<dbReference type="Proteomes" id="UP000199690">
    <property type="component" value="Unassembled WGS sequence"/>
</dbReference>
<dbReference type="SMR" id="A0A1H6ECD3"/>
<reference evidence="7 8" key="1">
    <citation type="submission" date="2016-10" db="EMBL/GenBank/DDBJ databases">
        <authorList>
            <person name="Varghese N."/>
            <person name="Submissions S."/>
        </authorList>
    </citation>
    <scope>NUCLEOTIDE SEQUENCE [LARGE SCALE GENOMIC DNA]</scope>
    <source>
        <strain evidence="8">ATCC 20501</strain>
        <strain evidence="6 7">CGMCC 4.3529</strain>
    </source>
</reference>
<evidence type="ECO:0000313" key="7">
    <source>
        <dbReference type="Proteomes" id="UP000199690"/>
    </source>
</evidence>
<keyword evidence="3" id="KW-0804">Transcription</keyword>
<dbReference type="GO" id="GO:0045892">
    <property type="term" value="P:negative regulation of DNA-templated transcription"/>
    <property type="evidence" value="ECO:0007669"/>
    <property type="project" value="TreeGrafter"/>
</dbReference>
<dbReference type="GO" id="GO:0003700">
    <property type="term" value="F:DNA-binding transcription factor activity"/>
    <property type="evidence" value="ECO:0007669"/>
    <property type="project" value="InterPro"/>
</dbReference>
<proteinExistence type="predicted"/>
<gene>
    <name evidence="5" type="ORF">SAMN02982929_06032</name>
    <name evidence="6" type="ORF">SAMN05216506_105254</name>
</gene>
<evidence type="ECO:0000313" key="6">
    <source>
        <dbReference type="EMBL" id="SFD61789.1"/>
    </source>
</evidence>
<feature type="domain" description="HTH gntR-type" evidence="4">
    <location>
        <begin position="8"/>
        <end position="76"/>
    </location>
</feature>
<dbReference type="GO" id="GO:0003677">
    <property type="term" value="F:DNA binding"/>
    <property type="evidence" value="ECO:0007669"/>
    <property type="project" value="UniProtKB-KW"/>
</dbReference>
<dbReference type="Proteomes" id="UP000236729">
    <property type="component" value="Unassembled WGS sequence"/>
</dbReference>
<accession>A0A1H6ECD3</accession>
<dbReference type="PRINTS" id="PR00035">
    <property type="entry name" value="HTHGNTR"/>
</dbReference>
<accession>A0A1I1TTE2</accession>
<dbReference type="PANTHER" id="PTHR44846">
    <property type="entry name" value="MANNOSYL-D-GLYCERATE TRANSPORT/METABOLISM SYSTEM REPRESSOR MNGR-RELATED"/>
    <property type="match status" value="1"/>
</dbReference>
<dbReference type="PANTHER" id="PTHR44846:SF17">
    <property type="entry name" value="GNTR-FAMILY TRANSCRIPTIONAL REGULATOR"/>
    <property type="match status" value="1"/>
</dbReference>
<dbReference type="InterPro" id="IPR028978">
    <property type="entry name" value="Chorismate_lyase_/UTRA_dom_sf"/>
</dbReference>
<reference evidence="5" key="2">
    <citation type="submission" date="2016-10" db="EMBL/GenBank/DDBJ databases">
        <authorList>
            <person name="de Groot N.N."/>
        </authorList>
    </citation>
    <scope>NUCLEOTIDE SEQUENCE [LARGE SCALE GENOMIC DNA]</scope>
    <source>
        <strain evidence="5">ATCC 20501</strain>
    </source>
</reference>
<keyword evidence="2" id="KW-0238">DNA-binding</keyword>
<evidence type="ECO:0000259" key="4">
    <source>
        <dbReference type="PROSITE" id="PS50949"/>
    </source>
</evidence>
<dbReference type="Gene3D" id="1.10.10.10">
    <property type="entry name" value="Winged helix-like DNA-binding domain superfamily/Winged helix DNA-binding domain"/>
    <property type="match status" value="1"/>
</dbReference>
<sequence>MAARRPQRRPVVELYERIVEAIRRGTYPPGSTLPAEPELAGDLGVSRPALREALILLQEDGVITVRRGVGRTVNARPARRGFERLQPVEQLLGGDGAVVRPLVRAVEEPTDLVMQHLPVPARCEIRFWESVVAVDGVPSCLVEEWCAPDDALAAVDPALPGALTAAAAQPRTMLHAVTALHLPLSGTSSLTATVLGRRRGEVLGRSPDTPVVLITQVVSVESAPLIAAKYALPSGAPGIPVRQSR</sequence>
<evidence type="ECO:0000313" key="8">
    <source>
        <dbReference type="Proteomes" id="UP000236729"/>
    </source>
</evidence>
<dbReference type="RefSeq" id="WP_093352617.1">
    <property type="nucleotide sequence ID" value="NZ_FNVB01000010.1"/>
</dbReference>
<dbReference type="SMART" id="SM00345">
    <property type="entry name" value="HTH_GNTR"/>
    <property type="match status" value="1"/>
</dbReference>
<name>A0A1H6ECD3_9PSEU</name>
<dbReference type="PROSITE" id="PS50949">
    <property type="entry name" value="HTH_GNTR"/>
    <property type="match status" value="1"/>
</dbReference>